<accession>A0AAE1R4P0</accession>
<evidence type="ECO:0000313" key="3">
    <source>
        <dbReference type="Proteomes" id="UP001291623"/>
    </source>
</evidence>
<comment type="caution">
    <text evidence="2">The sequence shown here is derived from an EMBL/GenBank/DDBJ whole genome shotgun (WGS) entry which is preliminary data.</text>
</comment>
<gene>
    <name evidence="2" type="ORF">RND71_034910</name>
</gene>
<keyword evidence="3" id="KW-1185">Reference proteome</keyword>
<reference evidence="2" key="1">
    <citation type="submission" date="2023-12" db="EMBL/GenBank/DDBJ databases">
        <title>Genome assembly of Anisodus tanguticus.</title>
        <authorList>
            <person name="Wang Y.-J."/>
        </authorList>
    </citation>
    <scope>NUCLEOTIDE SEQUENCE</scope>
    <source>
        <strain evidence="2">KB-2021</strain>
        <tissue evidence="2">Leaf</tissue>
    </source>
</reference>
<dbReference type="AlphaFoldDB" id="A0AAE1R4P0"/>
<evidence type="ECO:0000313" key="2">
    <source>
        <dbReference type="EMBL" id="KAK4344734.1"/>
    </source>
</evidence>
<evidence type="ECO:0000256" key="1">
    <source>
        <dbReference type="SAM" id="MobiDB-lite"/>
    </source>
</evidence>
<protein>
    <submittedName>
        <fullName evidence="2">Uncharacterized protein</fullName>
    </submittedName>
</protein>
<sequence>MRARWPRKWLKLASVETIALEQLKRSTTSRERKEEMDDNLETKGNWLPNDLLFKVALATSESNFEPSRESLDLPIQNSKPSSEDLKTYEFMTSCEKE</sequence>
<organism evidence="2 3">
    <name type="scientific">Anisodus tanguticus</name>
    <dbReference type="NCBI Taxonomy" id="243964"/>
    <lineage>
        <taxon>Eukaryota</taxon>
        <taxon>Viridiplantae</taxon>
        <taxon>Streptophyta</taxon>
        <taxon>Embryophyta</taxon>
        <taxon>Tracheophyta</taxon>
        <taxon>Spermatophyta</taxon>
        <taxon>Magnoliopsida</taxon>
        <taxon>eudicotyledons</taxon>
        <taxon>Gunneridae</taxon>
        <taxon>Pentapetalae</taxon>
        <taxon>asterids</taxon>
        <taxon>lamiids</taxon>
        <taxon>Solanales</taxon>
        <taxon>Solanaceae</taxon>
        <taxon>Solanoideae</taxon>
        <taxon>Hyoscyameae</taxon>
        <taxon>Anisodus</taxon>
    </lineage>
</organism>
<name>A0AAE1R4P0_9SOLA</name>
<feature type="region of interest" description="Disordered" evidence="1">
    <location>
        <begin position="64"/>
        <end position="97"/>
    </location>
</feature>
<dbReference type="EMBL" id="JAVYJV010000019">
    <property type="protein sequence ID" value="KAK4344734.1"/>
    <property type="molecule type" value="Genomic_DNA"/>
</dbReference>
<proteinExistence type="predicted"/>
<dbReference type="Proteomes" id="UP001291623">
    <property type="component" value="Unassembled WGS sequence"/>
</dbReference>